<reference evidence="5" key="2">
    <citation type="submission" date="2025-09" db="UniProtKB">
        <authorList>
            <consortium name="Ensembl"/>
        </authorList>
    </citation>
    <scope>IDENTIFICATION</scope>
</reference>
<dbReference type="GO" id="GO:1990745">
    <property type="term" value="C:EARP complex"/>
    <property type="evidence" value="ECO:0007669"/>
    <property type="project" value="UniProtKB-UniRule"/>
</dbReference>
<dbReference type="InterPro" id="IPR014812">
    <property type="entry name" value="Vps51"/>
</dbReference>
<evidence type="ECO:0000256" key="2">
    <source>
        <dbReference type="ARBA" id="ARBA00016122"/>
    </source>
</evidence>
<evidence type="ECO:0000256" key="1">
    <source>
        <dbReference type="ARBA" id="ARBA00006080"/>
    </source>
</evidence>
<dbReference type="Proteomes" id="UP000472260">
    <property type="component" value="Unassembled WGS sequence"/>
</dbReference>
<dbReference type="GO" id="GO:0042147">
    <property type="term" value="P:retrograde transport, endosome to Golgi"/>
    <property type="evidence" value="ECO:0007669"/>
    <property type="project" value="UniProtKB-UniRule"/>
</dbReference>
<organism evidence="5 6">
    <name type="scientific">Sinocyclocheilus anshuiensis</name>
    <dbReference type="NCBI Taxonomy" id="1608454"/>
    <lineage>
        <taxon>Eukaryota</taxon>
        <taxon>Metazoa</taxon>
        <taxon>Chordata</taxon>
        <taxon>Craniata</taxon>
        <taxon>Vertebrata</taxon>
        <taxon>Euteleostomi</taxon>
        <taxon>Actinopterygii</taxon>
        <taxon>Neopterygii</taxon>
        <taxon>Teleostei</taxon>
        <taxon>Ostariophysi</taxon>
        <taxon>Cypriniformes</taxon>
        <taxon>Cyprinidae</taxon>
        <taxon>Cyprininae</taxon>
        <taxon>Sinocyclocheilus</taxon>
    </lineage>
</organism>
<keyword evidence="4" id="KW-0333">Golgi apparatus</keyword>
<comment type="subunit">
    <text evidence="4">Component of the Golgi-associated retrograde protein (GARP) complex. Component of the endosome-associated retrograde protein (EARP) complex.</text>
</comment>
<gene>
    <name evidence="5" type="primary">LOC107693939</name>
</gene>
<keyword evidence="4" id="KW-0813">Transport</keyword>
<dbReference type="GO" id="GO:0007030">
    <property type="term" value="P:Golgi organization"/>
    <property type="evidence" value="ECO:0007669"/>
    <property type="project" value="UniProtKB-UniRule"/>
</dbReference>
<comment type="subcellular location">
    <subcellularLocation>
        <location evidence="4">Golgi apparatus</location>
        <location evidence="4">trans-Golgi network</location>
    </subcellularLocation>
    <subcellularLocation>
        <location evidence="4">Recycling endosome</location>
    </subcellularLocation>
    <text evidence="4">Localizes to the trans-Golgi network as part of the GARP complex, while it localizes to recycling endosomes as part of the EARP complex.</text>
</comment>
<dbReference type="InterPro" id="IPR016159">
    <property type="entry name" value="Cullin_repeat-like_dom_sf"/>
</dbReference>
<name>A0A671RKG0_9TELE</name>
<dbReference type="Pfam" id="PF08700">
    <property type="entry name" value="VPS51_Exo84_N"/>
    <property type="match status" value="1"/>
</dbReference>
<reference evidence="5" key="1">
    <citation type="submission" date="2025-08" db="UniProtKB">
        <authorList>
            <consortium name="Ensembl"/>
        </authorList>
    </citation>
    <scope>IDENTIFICATION</scope>
</reference>
<keyword evidence="4" id="KW-0967">Endosome</keyword>
<keyword evidence="4" id="KW-0445">Lipid transport</keyword>
<dbReference type="GO" id="GO:0005829">
    <property type="term" value="C:cytosol"/>
    <property type="evidence" value="ECO:0007669"/>
    <property type="project" value="GOC"/>
</dbReference>
<evidence type="ECO:0000256" key="4">
    <source>
        <dbReference type="RuleBase" id="RU368010"/>
    </source>
</evidence>
<keyword evidence="6" id="KW-1185">Reference proteome</keyword>
<dbReference type="PANTHER" id="PTHR15954">
    <property type="entry name" value="VACUOLAR PROTEIN SORTING-ASSOCIATED PROTEIN 51 HOMOLOG"/>
    <property type="match status" value="1"/>
</dbReference>
<keyword evidence="4" id="KW-0653">Protein transport</keyword>
<dbReference type="GO" id="GO:0032456">
    <property type="term" value="P:endocytic recycling"/>
    <property type="evidence" value="ECO:0007669"/>
    <property type="project" value="UniProtKB-UniRule"/>
</dbReference>
<comment type="function">
    <text evidence="4">Involved in retrograde transport from early and late endosomes to the late Golgi. The GARP complex is required for the maintenance of protein retrieval from endosomes to the TGN, acid hydrolase sorting, lysosome function, endosomal cholesterol traffic and autophagy. Acts as component of the EARP complex that is involved in endocytic recycling.</text>
</comment>
<proteinExistence type="inferred from homology"/>
<keyword evidence="3" id="KW-0175">Coiled coil</keyword>
<dbReference type="GO" id="GO:0006869">
    <property type="term" value="P:lipid transport"/>
    <property type="evidence" value="ECO:0007669"/>
    <property type="project" value="UniProtKB-UniRule"/>
</dbReference>
<evidence type="ECO:0000313" key="5">
    <source>
        <dbReference type="Ensembl" id="ENSSANP00000084091.1"/>
    </source>
</evidence>
<accession>A0A671RKG0</accession>
<dbReference type="GO" id="GO:0000938">
    <property type="term" value="C:GARP complex"/>
    <property type="evidence" value="ECO:0007669"/>
    <property type="project" value="UniProtKB-UniRule"/>
</dbReference>
<evidence type="ECO:0000256" key="3">
    <source>
        <dbReference type="ARBA" id="ARBA00023054"/>
    </source>
</evidence>
<sequence length="763" mass="86272">MSSATTPPDSDPTGRRQVHSMLKLYYGMNEEGKVESLDPCDINGPHFDPEVYLNKLRKECSLGELMDHESCTVKQIRSLDSDMQTLVYENYNKFISATDTIRKMKNDFKKMEDEMDCLSANMAAITEFSAHISGTLQDQHAQITKLSGVHTLLRKLQFLFELPARLNKCLELQAYAQAVSAHRRARCVLQQYSHMPSFRGIQDDCHVIMEQLAQQLRQKFRDGGSSAKDLSECVELLLQLDEPAEELCDKFLSHAQSRLEADLQGLEAELIDSLVTDTDILEFIDRGCNEFVSNLCLVIASYQELFINHPQEGELLHVFVDTLAARYFSLVERRIQEEKGVGDNSLLVRALDRFHRRLQAISKLLPGSAVPSQGTEIVVRAARERIKQYLSALQTFYHDSLTDVRQALAAPRGATSKDATPSLPELLTSLSNFILNQLKSVLASVHLFTAKDITFSNKPYFKGEFCSQGVREGLVVSFIKFICQSSRQYCESAGDRGGSTPPALLLLLSRLCLDYETSTISYILTLTDEQFLVQHHTPVTPVTALCAEAREAAQKLLNHYVKVQGLIISQMLRKSVETRDWVNTIEPRNVRAVMKRVVEDTTSIDVQVGLLYEEGVRKAHSSDSSKRTFSVYSSSRQQIRYAPSYTPSAPMDTSLLSNIHKLFSERIDIFSPVEFNKVSVLTGIIKISLKTFLECVRLRTFGRYGLQQIQVDCHYLQMYLWRFVSDENLVHFLLDEIVGSAAHRCLDPSPMEQSVIEVICERG</sequence>
<dbReference type="PANTHER" id="PTHR15954:SF4">
    <property type="entry name" value="VACUOLAR PROTEIN SORTING-ASSOCIATED PROTEIN 51 HOMOLOG"/>
    <property type="match status" value="1"/>
</dbReference>
<dbReference type="AlphaFoldDB" id="A0A671RKG0"/>
<dbReference type="GO" id="GO:0016020">
    <property type="term" value="C:membrane"/>
    <property type="evidence" value="ECO:0007669"/>
    <property type="project" value="TreeGrafter"/>
</dbReference>
<dbReference type="GO" id="GO:0015031">
    <property type="term" value="P:protein transport"/>
    <property type="evidence" value="ECO:0007669"/>
    <property type="project" value="UniProtKB-UniRule"/>
</dbReference>
<dbReference type="SUPFAM" id="SSF74788">
    <property type="entry name" value="Cullin repeat-like"/>
    <property type="match status" value="1"/>
</dbReference>
<comment type="similarity">
    <text evidence="1 4">Belongs to the VPS51 family.</text>
</comment>
<dbReference type="GO" id="GO:0007041">
    <property type="term" value="P:lysosomal transport"/>
    <property type="evidence" value="ECO:0007669"/>
    <property type="project" value="TreeGrafter"/>
</dbReference>
<dbReference type="GO" id="GO:0048193">
    <property type="term" value="P:Golgi vesicle transport"/>
    <property type="evidence" value="ECO:0007669"/>
    <property type="project" value="TreeGrafter"/>
</dbReference>
<protein>
    <recommendedName>
        <fullName evidence="2 4">Vacuolar protein sorting-associated protein 51 homolog</fullName>
    </recommendedName>
</protein>
<dbReference type="Ensembl" id="ENSSANT00000089376.1">
    <property type="protein sequence ID" value="ENSSANP00000084091.1"/>
    <property type="gene ID" value="ENSSANG00000041655.1"/>
</dbReference>
<evidence type="ECO:0000313" key="6">
    <source>
        <dbReference type="Proteomes" id="UP000472260"/>
    </source>
</evidence>